<keyword evidence="4" id="KW-1185">Reference proteome</keyword>
<evidence type="ECO:0000313" key="3">
    <source>
        <dbReference type="EMBL" id="KAF6230769.1"/>
    </source>
</evidence>
<proteinExistence type="predicted"/>
<comment type="caution">
    <text evidence="3">The sequence shown here is derived from an EMBL/GenBank/DDBJ whole genome shotgun (WGS) entry which is preliminary data.</text>
</comment>
<dbReference type="Pfam" id="PF25545">
    <property type="entry name" value="DUF7924"/>
    <property type="match status" value="1"/>
</dbReference>
<feature type="region of interest" description="Disordered" evidence="1">
    <location>
        <begin position="1"/>
        <end position="54"/>
    </location>
</feature>
<protein>
    <recommendedName>
        <fullName evidence="2">DUF7924 domain-containing protein</fullName>
    </recommendedName>
</protein>
<evidence type="ECO:0000256" key="1">
    <source>
        <dbReference type="SAM" id="MobiDB-lite"/>
    </source>
</evidence>
<dbReference type="GeneID" id="59328447"/>
<reference evidence="3 4" key="1">
    <citation type="journal article" date="2020" name="Genomics">
        <title>Complete, high-quality genomes from long-read metagenomic sequencing of two wolf lichen thalli reveals enigmatic genome architecture.</title>
        <authorList>
            <person name="McKenzie S.K."/>
            <person name="Walston R.F."/>
            <person name="Allen J.L."/>
        </authorList>
    </citation>
    <scope>NUCLEOTIDE SEQUENCE [LARGE SCALE GENOMIC DNA]</scope>
    <source>
        <strain evidence="3">WasteWater1</strain>
    </source>
</reference>
<gene>
    <name evidence="3" type="ORF">HO133_000028</name>
</gene>
<feature type="region of interest" description="Disordered" evidence="1">
    <location>
        <begin position="123"/>
        <end position="158"/>
    </location>
</feature>
<feature type="region of interest" description="Disordered" evidence="1">
    <location>
        <begin position="469"/>
        <end position="504"/>
    </location>
</feature>
<evidence type="ECO:0000259" key="2">
    <source>
        <dbReference type="Pfam" id="PF25545"/>
    </source>
</evidence>
<name>A0A8H6FLJ8_9LECA</name>
<dbReference type="InterPro" id="IPR057684">
    <property type="entry name" value="DUF7924"/>
</dbReference>
<dbReference type="AlphaFoldDB" id="A0A8H6FLJ8"/>
<feature type="compositionally biased region" description="Low complexity" evidence="1">
    <location>
        <begin position="475"/>
        <end position="485"/>
    </location>
</feature>
<feature type="region of interest" description="Disordered" evidence="1">
    <location>
        <begin position="67"/>
        <end position="90"/>
    </location>
</feature>
<feature type="compositionally biased region" description="Polar residues" evidence="1">
    <location>
        <begin position="138"/>
        <end position="147"/>
    </location>
</feature>
<feature type="compositionally biased region" description="Low complexity" evidence="1">
    <location>
        <begin position="70"/>
        <end position="87"/>
    </location>
</feature>
<sequence length="504" mass="56546">MSGPGLGANDAEVSQRDKADYRLPCSNDNDQDLFPPSPLPESLPSTEDALPSAFSTSVEEWIDRILTPPTSEASSSSTTSHNTTSTSSKRKRISFTDCDELIEPHTLVLLSRRNLQRHLAAMAPPTTSQTPKKGGADTFSNSTQGTPNDKRTLPKGPSWVRECQKGHNIFREHEVFDCEDYKDFKQLVSAPFQGDRHSAVKPSSAQKFKEVHDYYKDLNEAGFKTEMLRLIVKIDFEIQLEPATETSRAVYGPSEGWNKGLRVQYNQPVNRGHIPHTYTDPQFDQRKVRDALKKEGMSNAEPDAVWGFDPKNMPNFQFHPDTRELMLLLPKLNWPFFVMQSKQANGNWEDACNEATRDGIAIVSAARELCEKAAINIKTPGPDENTYVYSAVMDTKVMEWYVHWAEVTDSGDVKYHMNTVVENRVLKGENALSNLRSPTHNILDWGLMKRKPVVEGWYEAIAKLDRQRFMNKSAPTGTPSTTTSGSTGGSKRLRTHSSSAQEGF</sequence>
<evidence type="ECO:0000313" key="4">
    <source>
        <dbReference type="Proteomes" id="UP000593566"/>
    </source>
</evidence>
<accession>A0A8H6FLJ8</accession>
<dbReference type="RefSeq" id="XP_037157842.1">
    <property type="nucleotide sequence ID" value="XM_037290968.1"/>
</dbReference>
<dbReference type="Proteomes" id="UP000593566">
    <property type="component" value="Unassembled WGS sequence"/>
</dbReference>
<organism evidence="3 4">
    <name type="scientific">Letharia lupina</name>
    <dbReference type="NCBI Taxonomy" id="560253"/>
    <lineage>
        <taxon>Eukaryota</taxon>
        <taxon>Fungi</taxon>
        <taxon>Dikarya</taxon>
        <taxon>Ascomycota</taxon>
        <taxon>Pezizomycotina</taxon>
        <taxon>Lecanoromycetes</taxon>
        <taxon>OSLEUM clade</taxon>
        <taxon>Lecanoromycetidae</taxon>
        <taxon>Lecanorales</taxon>
        <taxon>Lecanorineae</taxon>
        <taxon>Parmeliaceae</taxon>
        <taxon>Letharia</taxon>
    </lineage>
</organism>
<dbReference type="EMBL" id="JACCJB010000001">
    <property type="protein sequence ID" value="KAF6230769.1"/>
    <property type="molecule type" value="Genomic_DNA"/>
</dbReference>
<feature type="domain" description="DUF7924" evidence="2">
    <location>
        <begin position="208"/>
        <end position="450"/>
    </location>
</feature>